<accession>A9BV23</accession>
<keyword evidence="1" id="KW-0472">Membrane</keyword>
<feature type="transmembrane region" description="Helical" evidence="1">
    <location>
        <begin position="44"/>
        <end position="61"/>
    </location>
</feature>
<dbReference type="EMBL" id="CP000884">
    <property type="protein sequence ID" value="ABX34485.1"/>
    <property type="molecule type" value="Genomic_DNA"/>
</dbReference>
<name>A9BV23_DELAS</name>
<evidence type="ECO:0000256" key="1">
    <source>
        <dbReference type="SAM" id="Phobius"/>
    </source>
</evidence>
<dbReference type="Proteomes" id="UP000000784">
    <property type="component" value="Chromosome"/>
</dbReference>
<dbReference type="GO" id="GO:0004519">
    <property type="term" value="F:endonuclease activity"/>
    <property type="evidence" value="ECO:0007669"/>
    <property type="project" value="UniProtKB-KW"/>
</dbReference>
<reference evidence="4" key="2">
    <citation type="submission" date="2007-11" db="EMBL/GenBank/DDBJ databases">
        <title>Complete sequence of Delftia acidovorans DSM 14801 / SPH-1.</title>
        <authorList>
            <person name="Copeland A."/>
            <person name="Lucas S."/>
            <person name="Lapidus A."/>
            <person name="Barry K."/>
            <person name="Glavina del Rio T."/>
            <person name="Dalin E."/>
            <person name="Tice H."/>
            <person name="Pitluck S."/>
            <person name="Lowry S."/>
            <person name="Clum A."/>
            <person name="Schmutz J."/>
            <person name="Larimer F."/>
            <person name="Land M."/>
            <person name="Hauser L."/>
            <person name="Kyrpides N."/>
            <person name="Kim E."/>
            <person name="Schleheck D."/>
            <person name="Richardson P."/>
        </authorList>
    </citation>
    <scope>NUCLEOTIDE SEQUENCE [LARGE SCALE GENOMIC DNA]</scope>
    <source>
        <strain evidence="4">DSM 14801 / SPH-1</strain>
    </source>
</reference>
<keyword evidence="3" id="KW-0540">Nuclease</keyword>
<protein>
    <submittedName>
        <fullName evidence="3">Restriction endonuclease</fullName>
    </submittedName>
</protein>
<dbReference type="eggNOG" id="COG1787">
    <property type="taxonomic scope" value="Bacteria"/>
</dbReference>
<keyword evidence="1" id="KW-0812">Transmembrane</keyword>
<evidence type="ECO:0000313" key="3">
    <source>
        <dbReference type="EMBL" id="ABX34485.1"/>
    </source>
</evidence>
<dbReference type="AlphaFoldDB" id="A9BV23"/>
<gene>
    <name evidence="3" type="ordered locus">Daci_1845</name>
</gene>
<keyword evidence="3" id="KW-0378">Hydrolase</keyword>
<dbReference type="STRING" id="398578.Daci_1845"/>
<dbReference type="KEGG" id="dac:Daci_1845"/>
<dbReference type="InterPro" id="IPR011335">
    <property type="entry name" value="Restrct_endonuc-II-like"/>
</dbReference>
<dbReference type="HOGENOM" id="CLU_050636_2_0_4"/>
<dbReference type="SUPFAM" id="SSF52980">
    <property type="entry name" value="Restriction endonuclease-like"/>
    <property type="match status" value="1"/>
</dbReference>
<reference evidence="3 4" key="1">
    <citation type="journal article" date="2004" name="Appl. Environ. Microbiol.">
        <title>Mineralization of individual congeners of linear alkylbenzenesulfonate by defined pairs of heterotrophic bacteria.</title>
        <authorList>
            <person name="Schleheck D."/>
            <person name="Knepper T.P."/>
            <person name="Fischer K."/>
            <person name="Cook A.M."/>
        </authorList>
    </citation>
    <scope>NUCLEOTIDE SEQUENCE [LARGE SCALE GENOMIC DNA]</scope>
    <source>
        <strain evidence="4">DSM 14801 / SPH-1</strain>
    </source>
</reference>
<keyword evidence="3" id="KW-0255">Endonuclease</keyword>
<feature type="domain" description="Restriction endonuclease type IV Mrr" evidence="2">
    <location>
        <begin position="81"/>
        <end position="186"/>
    </location>
</feature>
<evidence type="ECO:0000313" key="4">
    <source>
        <dbReference type="Proteomes" id="UP000000784"/>
    </source>
</evidence>
<keyword evidence="4" id="KW-1185">Reference proteome</keyword>
<sequence length="190" mass="20555">MKFKMAHNSLFAILLRSRWWISIALAALVTLVSTALLPKDIAPFAAITALPFFGIGCVAAWRQLRAPSPAKVEQALEIAAQQSWREFADRLDRAWQAEGYTVTRLSDKDGADFVLEREGRATVASAKRWKAGVHGMEPLRALLAAGQARDAATVCYLSLQPPAENAAAWAKQQGIALISGKDLGSLLAKA</sequence>
<dbReference type="InterPro" id="IPR007560">
    <property type="entry name" value="Restrct_endonuc_IV_Mrr"/>
</dbReference>
<dbReference type="Pfam" id="PF04471">
    <property type="entry name" value="Mrr_cat"/>
    <property type="match status" value="1"/>
</dbReference>
<keyword evidence="1" id="KW-1133">Transmembrane helix</keyword>
<dbReference type="GO" id="GO:0009307">
    <property type="term" value="P:DNA restriction-modification system"/>
    <property type="evidence" value="ECO:0007669"/>
    <property type="project" value="InterPro"/>
</dbReference>
<evidence type="ECO:0000259" key="2">
    <source>
        <dbReference type="Pfam" id="PF04471"/>
    </source>
</evidence>
<proteinExistence type="predicted"/>
<organism evidence="3 4">
    <name type="scientific">Delftia acidovorans (strain DSM 14801 / SPH-1)</name>
    <dbReference type="NCBI Taxonomy" id="398578"/>
    <lineage>
        <taxon>Bacteria</taxon>
        <taxon>Pseudomonadati</taxon>
        <taxon>Pseudomonadota</taxon>
        <taxon>Betaproteobacteria</taxon>
        <taxon>Burkholderiales</taxon>
        <taxon>Comamonadaceae</taxon>
        <taxon>Delftia</taxon>
    </lineage>
</organism>
<dbReference type="GO" id="GO:0003677">
    <property type="term" value="F:DNA binding"/>
    <property type="evidence" value="ECO:0007669"/>
    <property type="project" value="InterPro"/>
</dbReference>